<accession>A0A914YQM4</accession>
<evidence type="ECO:0000313" key="3">
    <source>
        <dbReference type="WBParaSite" id="PSU_v2.g3100.t1"/>
    </source>
</evidence>
<proteinExistence type="predicted"/>
<dbReference type="Proteomes" id="UP000887577">
    <property type="component" value="Unplaced"/>
</dbReference>
<dbReference type="AlphaFoldDB" id="A0A914YQM4"/>
<evidence type="ECO:0000313" key="2">
    <source>
        <dbReference type="Proteomes" id="UP000887577"/>
    </source>
</evidence>
<sequence>MIGASIFFAFVLCLIIFGLVGGLFLWNVLLISSGTTYIEILKGQNKNNTSWKLFLFPWLKPDFADIWIDFLNLKNGRTFWRHIALPSAHRPTIPLDWGDDYRSDRLHLLDV</sequence>
<evidence type="ECO:0000256" key="1">
    <source>
        <dbReference type="SAM" id="Phobius"/>
    </source>
</evidence>
<keyword evidence="2" id="KW-1185">Reference proteome</keyword>
<keyword evidence="1" id="KW-0472">Membrane</keyword>
<reference evidence="3" key="1">
    <citation type="submission" date="2022-11" db="UniProtKB">
        <authorList>
            <consortium name="WormBaseParasite"/>
        </authorList>
    </citation>
    <scope>IDENTIFICATION</scope>
</reference>
<name>A0A914YQM4_9BILA</name>
<protein>
    <submittedName>
        <fullName evidence="3">Photosystem I assembly protein Ycf4</fullName>
    </submittedName>
</protein>
<keyword evidence="1" id="KW-0812">Transmembrane</keyword>
<dbReference type="WBParaSite" id="PSU_v2.g3100.t1">
    <property type="protein sequence ID" value="PSU_v2.g3100.t1"/>
    <property type="gene ID" value="PSU_v2.g3100"/>
</dbReference>
<organism evidence="2 3">
    <name type="scientific">Panagrolaimus superbus</name>
    <dbReference type="NCBI Taxonomy" id="310955"/>
    <lineage>
        <taxon>Eukaryota</taxon>
        <taxon>Metazoa</taxon>
        <taxon>Ecdysozoa</taxon>
        <taxon>Nematoda</taxon>
        <taxon>Chromadorea</taxon>
        <taxon>Rhabditida</taxon>
        <taxon>Tylenchina</taxon>
        <taxon>Panagrolaimomorpha</taxon>
        <taxon>Panagrolaimoidea</taxon>
        <taxon>Panagrolaimidae</taxon>
        <taxon>Panagrolaimus</taxon>
    </lineage>
</organism>
<feature type="transmembrane region" description="Helical" evidence="1">
    <location>
        <begin position="6"/>
        <end position="29"/>
    </location>
</feature>
<keyword evidence="1" id="KW-1133">Transmembrane helix</keyword>